<feature type="compositionally biased region" description="Basic and acidic residues" evidence="1">
    <location>
        <begin position="199"/>
        <end position="213"/>
    </location>
</feature>
<gene>
    <name evidence="2" type="ORF">ALC53_11297</name>
</gene>
<reference evidence="2 3" key="1">
    <citation type="submission" date="2015-09" db="EMBL/GenBank/DDBJ databases">
        <title>Atta colombica WGS genome.</title>
        <authorList>
            <person name="Nygaard S."/>
            <person name="Hu H."/>
            <person name="Boomsma J."/>
            <person name="Zhang G."/>
        </authorList>
    </citation>
    <scope>NUCLEOTIDE SEQUENCE [LARGE SCALE GENOMIC DNA]</scope>
    <source>
        <strain evidence="2">Treedump-2</strain>
        <tissue evidence="2">Whole body</tissue>
    </source>
</reference>
<feature type="compositionally biased region" description="Low complexity" evidence="1">
    <location>
        <begin position="21"/>
        <end position="34"/>
    </location>
</feature>
<sequence>MSLVAYDSSDESSENEENEAAESNTVNDTNNDTTEVVTIQISSKLSLPAPKVVHIVSHNTNIEEENDEAEHNLQQFLDTLPKPRDSIFMGNVEEVEDDILLKKETENQISKPAKKQIVRISVPSLLEFKDLEEESEKKPARIIQSSQKGCGLFSLLIAPKEERANNKTLIPQAVKNAAVKANVLQSNALRKSSTNQNDFKVKKPTPDKSHNESSSDEENATIDFFGLATSEDLPDNSTGNNPTELDSTLPSDDLVHKSNTEILLMKHVEDHKTPNSSSINPDISMNGQSSKTLTSNVINLPKEEILLKNKAEVGPKLPVPEQEYNVDLEGNVAFDEKAIEYLCGRRGIKRKEIDEADIIEINGEDIKPDEREWLVKALTEESVHRPVSMQSGGVNSQSKKKHQITYLAHQAKAMELELKNQWSQNRMARKQTKSKYGF</sequence>
<dbReference type="InterPro" id="IPR018800">
    <property type="entry name" value="PRCC"/>
</dbReference>
<organism evidence="2 3">
    <name type="scientific">Atta colombica</name>
    <dbReference type="NCBI Taxonomy" id="520822"/>
    <lineage>
        <taxon>Eukaryota</taxon>
        <taxon>Metazoa</taxon>
        <taxon>Ecdysozoa</taxon>
        <taxon>Arthropoda</taxon>
        <taxon>Hexapoda</taxon>
        <taxon>Insecta</taxon>
        <taxon>Pterygota</taxon>
        <taxon>Neoptera</taxon>
        <taxon>Endopterygota</taxon>
        <taxon>Hymenoptera</taxon>
        <taxon>Apocrita</taxon>
        <taxon>Aculeata</taxon>
        <taxon>Formicoidea</taxon>
        <taxon>Formicidae</taxon>
        <taxon>Myrmicinae</taxon>
        <taxon>Atta</taxon>
    </lineage>
</organism>
<dbReference type="GO" id="GO:0005634">
    <property type="term" value="C:nucleus"/>
    <property type="evidence" value="ECO:0007669"/>
    <property type="project" value="TreeGrafter"/>
</dbReference>
<accession>A0A195B1V9</accession>
<dbReference type="PANTHER" id="PTHR13621:SF2">
    <property type="entry name" value="PROLINE-RICH PROTEIN PRCC"/>
    <property type="match status" value="1"/>
</dbReference>
<protein>
    <submittedName>
        <fullName evidence="2">Proline-rich protein PRCC</fullName>
    </submittedName>
</protein>
<dbReference type="KEGG" id="acoc:108691090"/>
<feature type="region of interest" description="Disordered" evidence="1">
    <location>
        <begin position="187"/>
        <end position="253"/>
    </location>
</feature>
<evidence type="ECO:0000313" key="2">
    <source>
        <dbReference type="EMBL" id="KYM78272.1"/>
    </source>
</evidence>
<dbReference type="AlphaFoldDB" id="A0A195B1V9"/>
<dbReference type="Proteomes" id="UP000078540">
    <property type="component" value="Unassembled WGS sequence"/>
</dbReference>
<dbReference type="STRING" id="520822.A0A195B1V9"/>
<evidence type="ECO:0000256" key="1">
    <source>
        <dbReference type="SAM" id="MobiDB-lite"/>
    </source>
</evidence>
<proteinExistence type="predicted"/>
<evidence type="ECO:0000313" key="3">
    <source>
        <dbReference type="Proteomes" id="UP000078540"/>
    </source>
</evidence>
<dbReference type="OrthoDB" id="206969at2759"/>
<dbReference type="PANTHER" id="PTHR13621">
    <property type="entry name" value="PROLINE-RICH PROTEIN PRCC"/>
    <property type="match status" value="1"/>
</dbReference>
<dbReference type="Pfam" id="PF10253">
    <property type="entry name" value="PRCC"/>
    <property type="match status" value="1"/>
</dbReference>
<keyword evidence="3" id="KW-1185">Reference proteome</keyword>
<feature type="compositionally biased region" description="Polar residues" evidence="1">
    <location>
        <begin position="187"/>
        <end position="198"/>
    </location>
</feature>
<feature type="compositionally biased region" description="Acidic residues" evidence="1">
    <location>
        <begin position="8"/>
        <end position="20"/>
    </location>
</feature>
<feature type="compositionally biased region" description="Polar residues" evidence="1">
    <location>
        <begin position="235"/>
        <end position="250"/>
    </location>
</feature>
<dbReference type="EMBL" id="KQ976667">
    <property type="protein sequence ID" value="KYM78272.1"/>
    <property type="molecule type" value="Genomic_DNA"/>
</dbReference>
<feature type="region of interest" description="Disordered" evidence="1">
    <location>
        <begin position="1"/>
        <end position="34"/>
    </location>
</feature>
<name>A0A195B1V9_9HYME</name>